<evidence type="ECO:0000313" key="1">
    <source>
        <dbReference type="EMBL" id="WWP23827.1"/>
    </source>
</evidence>
<protein>
    <submittedName>
        <fullName evidence="1">Uncharacterized protein</fullName>
    </submittedName>
</protein>
<dbReference type="GeneID" id="72446715"/>
<dbReference type="EMBL" id="CP145892">
    <property type="protein sequence ID" value="WWP23827.1"/>
    <property type="molecule type" value="Genomic_DNA"/>
</dbReference>
<sequence>MTTPERTSGMHWVYFSKLYATKFQAGCLAKRMEQDGWIYGHNEPAEVEVYRSRKGRYGVRFIP</sequence>
<dbReference type="Proteomes" id="UP001364764">
    <property type="component" value="Chromosome"/>
</dbReference>
<accession>A0ABD8B1X5</accession>
<dbReference type="RefSeq" id="WP_047843730.1">
    <property type="nucleotide sequence ID" value="NZ_BIMJ01000035.1"/>
</dbReference>
<reference evidence="1 2" key="1">
    <citation type="submission" date="2024-02" db="EMBL/GenBank/DDBJ databases">
        <title>Complete sequences of two Paenibacillus sp. strains and one Lysinibacillus strain isolated from the environment on STAA medium highlight biotechnological potential.</title>
        <authorList>
            <person name="Attere S.A."/>
            <person name="Piche L.C."/>
            <person name="Intertaglia L."/>
            <person name="Lami R."/>
            <person name="Charette S.J."/>
            <person name="Vincent A.T."/>
        </authorList>
    </citation>
    <scope>NUCLEOTIDE SEQUENCE [LARGE SCALE GENOMIC DNA]</scope>
    <source>
        <strain evidence="1 2">Y5S-7</strain>
    </source>
</reference>
<gene>
    <name evidence="1" type="ORF">V6668_20875</name>
</gene>
<dbReference type="AlphaFoldDB" id="A0ABD8B1X5"/>
<proteinExistence type="predicted"/>
<name>A0ABD8B1X5_PAEAM</name>
<organism evidence="1 2">
    <name type="scientific">Paenibacillus amylolyticus</name>
    <dbReference type="NCBI Taxonomy" id="1451"/>
    <lineage>
        <taxon>Bacteria</taxon>
        <taxon>Bacillati</taxon>
        <taxon>Bacillota</taxon>
        <taxon>Bacilli</taxon>
        <taxon>Bacillales</taxon>
        <taxon>Paenibacillaceae</taxon>
        <taxon>Paenibacillus</taxon>
    </lineage>
</organism>
<dbReference type="GeneID" id="93477974"/>
<evidence type="ECO:0000313" key="2">
    <source>
        <dbReference type="Proteomes" id="UP001364764"/>
    </source>
</evidence>